<protein>
    <submittedName>
        <fullName evidence="3">Cyclic nucleotide-binding domain-containing protein</fullName>
    </submittedName>
</protein>
<dbReference type="PANTHER" id="PTHR24567:SF74">
    <property type="entry name" value="HTH-TYPE TRANSCRIPTIONAL REGULATOR ARCR"/>
    <property type="match status" value="1"/>
</dbReference>
<dbReference type="InterPro" id="IPR018490">
    <property type="entry name" value="cNMP-bd_dom_sf"/>
</dbReference>
<feature type="domain" description="Cyclic nucleotide-binding" evidence="2">
    <location>
        <begin position="45"/>
        <end position="114"/>
    </location>
</feature>
<dbReference type="Pfam" id="PF00027">
    <property type="entry name" value="cNMP_binding"/>
    <property type="match status" value="1"/>
</dbReference>
<dbReference type="InterPro" id="IPR000595">
    <property type="entry name" value="cNMP-bd_dom"/>
</dbReference>
<organism evidence="3 4">
    <name type="scientific">Streptomyces violaceolatus</name>
    <dbReference type="NCBI Taxonomy" id="67378"/>
    <lineage>
        <taxon>Bacteria</taxon>
        <taxon>Bacillati</taxon>
        <taxon>Actinomycetota</taxon>
        <taxon>Actinomycetes</taxon>
        <taxon>Kitasatosporales</taxon>
        <taxon>Streptomycetaceae</taxon>
        <taxon>Streptomyces</taxon>
        <taxon>Streptomyces violaceoruber group</taxon>
    </lineage>
</organism>
<dbReference type="SMART" id="SM00100">
    <property type="entry name" value="cNMP"/>
    <property type="match status" value="1"/>
</dbReference>
<feature type="compositionally biased region" description="Basic and acidic residues" evidence="1">
    <location>
        <begin position="8"/>
        <end position="17"/>
    </location>
</feature>
<accession>A0ABN3SR84</accession>
<dbReference type="PROSITE" id="PS50042">
    <property type="entry name" value="CNMP_BINDING_3"/>
    <property type="match status" value="1"/>
</dbReference>
<dbReference type="EMBL" id="BAAASK010000007">
    <property type="protein sequence ID" value="GAA2682326.1"/>
    <property type="molecule type" value="Genomic_DNA"/>
</dbReference>
<dbReference type="Gene3D" id="2.60.120.10">
    <property type="entry name" value="Jelly Rolls"/>
    <property type="match status" value="1"/>
</dbReference>
<gene>
    <name evidence="3" type="ORF">GCM10010310_31570</name>
</gene>
<feature type="region of interest" description="Disordered" evidence="1">
    <location>
        <begin position="1"/>
        <end position="40"/>
    </location>
</feature>
<evidence type="ECO:0000256" key="1">
    <source>
        <dbReference type="SAM" id="MobiDB-lite"/>
    </source>
</evidence>
<comment type="caution">
    <text evidence="3">The sequence shown here is derived from an EMBL/GenBank/DDBJ whole genome shotgun (WGS) entry which is preliminary data.</text>
</comment>
<evidence type="ECO:0000313" key="4">
    <source>
        <dbReference type="Proteomes" id="UP001499989"/>
    </source>
</evidence>
<dbReference type="InterPro" id="IPR014710">
    <property type="entry name" value="RmlC-like_jellyroll"/>
</dbReference>
<dbReference type="CDD" id="cd00038">
    <property type="entry name" value="CAP_ED"/>
    <property type="match status" value="1"/>
</dbReference>
<dbReference type="SUPFAM" id="SSF51206">
    <property type="entry name" value="cAMP-binding domain-like"/>
    <property type="match status" value="1"/>
</dbReference>
<dbReference type="Proteomes" id="UP001499989">
    <property type="component" value="Unassembled WGS sequence"/>
</dbReference>
<dbReference type="InterPro" id="IPR050397">
    <property type="entry name" value="Env_Response_Regulators"/>
</dbReference>
<keyword evidence="4" id="KW-1185">Reference proteome</keyword>
<reference evidence="3 4" key="1">
    <citation type="journal article" date="2019" name="Int. J. Syst. Evol. Microbiol.">
        <title>The Global Catalogue of Microorganisms (GCM) 10K type strain sequencing project: providing services to taxonomists for standard genome sequencing and annotation.</title>
        <authorList>
            <consortium name="The Broad Institute Genomics Platform"/>
            <consortium name="The Broad Institute Genome Sequencing Center for Infectious Disease"/>
            <person name="Wu L."/>
            <person name="Ma J."/>
        </authorList>
    </citation>
    <scope>NUCLEOTIDE SEQUENCE [LARGE SCALE GENOMIC DNA]</scope>
    <source>
        <strain evidence="3 4">JCM 4531</strain>
    </source>
</reference>
<dbReference type="PANTHER" id="PTHR24567">
    <property type="entry name" value="CRP FAMILY TRANSCRIPTIONAL REGULATORY PROTEIN"/>
    <property type="match status" value="1"/>
</dbReference>
<evidence type="ECO:0000313" key="3">
    <source>
        <dbReference type="EMBL" id="GAA2682326.1"/>
    </source>
</evidence>
<evidence type="ECO:0000259" key="2">
    <source>
        <dbReference type="PROSITE" id="PS50042"/>
    </source>
</evidence>
<sequence length="190" mass="21138">MVPAAHKRQADTGEEQSHLAAARATAPDGPREVEGKETMTSTTTLPIAMPAQHRERLLRLAREVSFPPGARLFEEDRPADRFWIVRTGTVVLDIRVPDGRNAAVESLGHGELLGWSWHFPPYRWHQGAEALSPVRAWEFDAKTVLTTCAEHPEFGRAIASWVGQVVADRLQKTRIRLLDLYAPHGSGILP</sequence>
<name>A0ABN3SR84_9ACTN</name>
<proteinExistence type="predicted"/>